<dbReference type="SUPFAM" id="SSF53649">
    <property type="entry name" value="Alkaline phosphatase-like"/>
    <property type="match status" value="1"/>
</dbReference>
<accession>A0A078SAV8</accession>
<dbReference type="PANTHER" id="PTHR45953:SF1">
    <property type="entry name" value="IDURONATE 2-SULFATASE"/>
    <property type="match status" value="1"/>
</dbReference>
<feature type="modified residue" description="3-oxoalanine (Ser)" evidence="4">
    <location>
        <position position="75"/>
    </location>
</feature>
<dbReference type="InterPro" id="IPR024607">
    <property type="entry name" value="Sulfatase_CS"/>
</dbReference>
<evidence type="ECO:0000256" key="4">
    <source>
        <dbReference type="PIRSR" id="PIRSR600917-52"/>
    </source>
</evidence>
<feature type="chain" id="PRO_5001744888" evidence="5">
    <location>
        <begin position="24"/>
        <end position="461"/>
    </location>
</feature>
<dbReference type="GO" id="GO:0046872">
    <property type="term" value="F:metal ion binding"/>
    <property type="evidence" value="ECO:0007669"/>
    <property type="project" value="UniProtKB-KW"/>
</dbReference>
<dbReference type="PANTHER" id="PTHR45953">
    <property type="entry name" value="IDURONATE 2-SULFATASE"/>
    <property type="match status" value="1"/>
</dbReference>
<dbReference type="PATRIC" id="fig|1339349.3.peg.545"/>
<feature type="domain" description="Sulfatase N-terminal" evidence="6">
    <location>
        <begin position="27"/>
        <end position="339"/>
    </location>
</feature>
<dbReference type="PROSITE" id="PS00523">
    <property type="entry name" value="SULFATASE_1"/>
    <property type="match status" value="1"/>
</dbReference>
<dbReference type="GO" id="GO:0008484">
    <property type="term" value="F:sulfuric ester hydrolase activity"/>
    <property type="evidence" value="ECO:0007669"/>
    <property type="project" value="TreeGrafter"/>
</dbReference>
<comment type="similarity">
    <text evidence="1">Belongs to the sulfatase family.</text>
</comment>
<evidence type="ECO:0000256" key="3">
    <source>
        <dbReference type="ARBA" id="ARBA00022801"/>
    </source>
</evidence>
<evidence type="ECO:0000259" key="6">
    <source>
        <dbReference type="Pfam" id="PF00884"/>
    </source>
</evidence>
<feature type="signal peptide" evidence="5">
    <location>
        <begin position="1"/>
        <end position="23"/>
    </location>
</feature>
<evidence type="ECO:0000313" key="7">
    <source>
        <dbReference type="EMBL" id="KDS58773.1"/>
    </source>
</evidence>
<keyword evidence="5" id="KW-0732">Signal</keyword>
<evidence type="ECO:0000256" key="2">
    <source>
        <dbReference type="ARBA" id="ARBA00022723"/>
    </source>
</evidence>
<comment type="caution">
    <text evidence="7">The sequence shown here is derived from an EMBL/GenBank/DDBJ whole genome shotgun (WGS) entry which is preliminary data.</text>
</comment>
<comment type="PTM">
    <text evidence="4">The conversion to 3-oxoalanine (also known as C-formylglycine, FGly), of a serine or cysteine residue in prokaryotes and of a cysteine residue in eukaryotes, is critical for catalytic activity.</text>
</comment>
<keyword evidence="2" id="KW-0479">Metal-binding</keyword>
<dbReference type="EMBL" id="JNHN01000072">
    <property type="protein sequence ID" value="KDS58773.1"/>
    <property type="molecule type" value="Genomic_DNA"/>
</dbReference>
<protein>
    <submittedName>
        <fullName evidence="7">Type I phosphodiesterase / nucleotide pyrophosphatase family protein</fullName>
    </submittedName>
</protein>
<dbReference type="InterPro" id="IPR017850">
    <property type="entry name" value="Alkaline_phosphatase_core_sf"/>
</dbReference>
<dbReference type="GO" id="GO:0005737">
    <property type="term" value="C:cytoplasm"/>
    <property type="evidence" value="ECO:0007669"/>
    <property type="project" value="TreeGrafter"/>
</dbReference>
<sequence length="461" mass="52277">MVKENSMKYLACFSLLCSSMASAIERPNIIYIFTDQQTASAMSCAGNPDLHTPNLDRLAAAGILFNNAYCTAPLSGPSRGAMFTGYYPDAVGLSVNGSPMPDSLKAQTLGTLIKNAGYDCAYGGKWHLPLLEVPDKEYGFDNIYKHSDDGLAEACAEYLSRKHKKPFFLVASYDNPHNICEYARRQNFPYGNIDIPDIRDCPGLPANFAKNPYDADVIESERINNYNVYPTAGFTPEDWRMYRYTYYRLVEKVDREIGKIIDAIDRNNLWENTVVIFSSDHGDGIGAHRWNQKSALYEEIINIPLIVTLPGKKNAGKVLPQLISNGVDFFASVCDWAGAKMPKGAAGKSFRKIAEEGNPQALHQEYIITETRFDGSKTRGWVVRSERYKYVLYDKGRYREQLFDMQNDRGEMRNLIMENSYGQKLQELRDILEKWMNIYNVRPSRPKLHDVPGKTLKNVHK</sequence>
<evidence type="ECO:0000256" key="1">
    <source>
        <dbReference type="ARBA" id="ARBA00008779"/>
    </source>
</evidence>
<dbReference type="Proteomes" id="UP000028013">
    <property type="component" value="Unassembled WGS sequence"/>
</dbReference>
<dbReference type="Pfam" id="PF00884">
    <property type="entry name" value="Sulfatase"/>
    <property type="match status" value="1"/>
</dbReference>
<organism evidence="7 8">
    <name type="scientific">Bacteroides uniformis str. 3978 T3 ii</name>
    <dbReference type="NCBI Taxonomy" id="1339349"/>
    <lineage>
        <taxon>Bacteria</taxon>
        <taxon>Pseudomonadati</taxon>
        <taxon>Bacteroidota</taxon>
        <taxon>Bacteroidia</taxon>
        <taxon>Bacteroidales</taxon>
        <taxon>Bacteroidaceae</taxon>
        <taxon>Bacteroides</taxon>
    </lineage>
</organism>
<name>A0A078SAV8_BACUN</name>
<gene>
    <name evidence="7" type="ORF">M094_3704</name>
</gene>
<dbReference type="AlphaFoldDB" id="A0A078SAV8"/>
<dbReference type="Gene3D" id="3.40.720.10">
    <property type="entry name" value="Alkaline Phosphatase, subunit A"/>
    <property type="match status" value="1"/>
</dbReference>
<dbReference type="RefSeq" id="WP_035447165.1">
    <property type="nucleotide sequence ID" value="NZ_JNHN01000072.1"/>
</dbReference>
<dbReference type="InterPro" id="IPR000917">
    <property type="entry name" value="Sulfatase_N"/>
</dbReference>
<reference evidence="7 8" key="1">
    <citation type="submission" date="2014-04" db="EMBL/GenBank/DDBJ databases">
        <authorList>
            <person name="Sears C."/>
            <person name="Carroll K."/>
            <person name="Sack B.R."/>
            <person name="Qadri F."/>
            <person name="Myers L.L."/>
            <person name="Chung G.-T."/>
            <person name="Escheverria P."/>
            <person name="Fraser C.M."/>
            <person name="Sadzewicz L."/>
            <person name="Shefchek K.A."/>
            <person name="Tallon L."/>
            <person name="Das S.P."/>
            <person name="Daugherty S."/>
            <person name="Mongodin E.F."/>
        </authorList>
    </citation>
    <scope>NUCLEOTIDE SEQUENCE [LARGE SCALE GENOMIC DNA]</scope>
    <source>
        <strain evidence="7 8">3978 T3 ii</strain>
    </source>
</reference>
<keyword evidence="3" id="KW-0378">Hydrolase</keyword>
<evidence type="ECO:0000256" key="5">
    <source>
        <dbReference type="SAM" id="SignalP"/>
    </source>
</evidence>
<evidence type="ECO:0000313" key="8">
    <source>
        <dbReference type="Proteomes" id="UP000028013"/>
    </source>
</evidence>
<proteinExistence type="inferred from homology"/>